<evidence type="ECO:0000256" key="1">
    <source>
        <dbReference type="ARBA" id="ARBA00004496"/>
    </source>
</evidence>
<gene>
    <name evidence="7" type="ORF">D6B99_16705</name>
</gene>
<proteinExistence type="inferred from homology"/>
<accession>A0A386HTA7</accession>
<dbReference type="EMBL" id="CP032489">
    <property type="protein sequence ID" value="AYD49115.1"/>
    <property type="molecule type" value="Genomic_DNA"/>
</dbReference>
<sequence length="160" mass="19047">MPLKIQKLTPSQALQKIKIFCAYQERSHQEVKDKLYGFGLYRMEVENILAELISENYLNEERFAKMFAGGKYRMKQWGRIKIINELKLKRVSPYNINIAVHEIDENDYLQTLEKLALKKWQSLKADQYILREVKTTKYLMQKGFEVNLIKTALQKIRSKE</sequence>
<protein>
    <recommendedName>
        <fullName evidence="3">Regulatory protein RecX</fullName>
    </recommendedName>
</protein>
<evidence type="ECO:0000256" key="2">
    <source>
        <dbReference type="ARBA" id="ARBA00009695"/>
    </source>
</evidence>
<dbReference type="GO" id="GO:0005737">
    <property type="term" value="C:cytoplasm"/>
    <property type="evidence" value="ECO:0007669"/>
    <property type="project" value="UniProtKB-SubCell"/>
</dbReference>
<dbReference type="Pfam" id="PF21981">
    <property type="entry name" value="RecX_HTH3"/>
    <property type="match status" value="1"/>
</dbReference>
<keyword evidence="8" id="KW-1185">Reference proteome</keyword>
<dbReference type="InterPro" id="IPR053925">
    <property type="entry name" value="RecX_HTH_3rd"/>
</dbReference>
<dbReference type="Pfam" id="PF02631">
    <property type="entry name" value="RecX_HTH2"/>
    <property type="match status" value="1"/>
</dbReference>
<feature type="domain" description="RecX third three-helical" evidence="6">
    <location>
        <begin position="107"/>
        <end position="153"/>
    </location>
</feature>
<dbReference type="PANTHER" id="PTHR33602:SF1">
    <property type="entry name" value="REGULATORY PROTEIN RECX FAMILY PROTEIN"/>
    <property type="match status" value="1"/>
</dbReference>
<dbReference type="KEGG" id="ark:D6B99_16705"/>
<comment type="subcellular location">
    <subcellularLocation>
        <location evidence="1">Cytoplasm</location>
    </subcellularLocation>
</comment>
<dbReference type="InterPro" id="IPR053924">
    <property type="entry name" value="RecX_HTH_2nd"/>
</dbReference>
<feature type="domain" description="RecX second three-helical" evidence="5">
    <location>
        <begin position="59"/>
        <end position="99"/>
    </location>
</feature>
<keyword evidence="4" id="KW-0963">Cytoplasm</keyword>
<evidence type="ECO:0000313" key="7">
    <source>
        <dbReference type="EMBL" id="AYD49115.1"/>
    </source>
</evidence>
<dbReference type="InterPro" id="IPR036388">
    <property type="entry name" value="WH-like_DNA-bd_sf"/>
</dbReference>
<evidence type="ECO:0000259" key="6">
    <source>
        <dbReference type="Pfam" id="PF21981"/>
    </source>
</evidence>
<dbReference type="InterPro" id="IPR003783">
    <property type="entry name" value="Regulatory_RecX"/>
</dbReference>
<evidence type="ECO:0000259" key="5">
    <source>
        <dbReference type="Pfam" id="PF02631"/>
    </source>
</evidence>
<evidence type="ECO:0000256" key="3">
    <source>
        <dbReference type="ARBA" id="ARBA00018111"/>
    </source>
</evidence>
<dbReference type="PANTHER" id="PTHR33602">
    <property type="entry name" value="REGULATORY PROTEIN RECX FAMILY PROTEIN"/>
    <property type="match status" value="1"/>
</dbReference>
<dbReference type="OrthoDB" id="1523826at2"/>
<name>A0A386HTA7_9BACT</name>
<dbReference type="GO" id="GO:0006282">
    <property type="term" value="P:regulation of DNA repair"/>
    <property type="evidence" value="ECO:0007669"/>
    <property type="project" value="InterPro"/>
</dbReference>
<dbReference type="AlphaFoldDB" id="A0A386HTA7"/>
<reference evidence="7 8" key="1">
    <citation type="submission" date="2018-09" db="EMBL/GenBank/DDBJ databases">
        <title>Arachidicoccus sp. nov., a bacterium isolated from soil.</title>
        <authorList>
            <person name="Weon H.-Y."/>
            <person name="Kwon S.-W."/>
            <person name="Lee S.A."/>
        </authorList>
    </citation>
    <scope>NUCLEOTIDE SEQUENCE [LARGE SCALE GENOMIC DNA]</scope>
    <source>
        <strain evidence="7 8">KIS59-12</strain>
    </source>
</reference>
<evidence type="ECO:0000256" key="4">
    <source>
        <dbReference type="ARBA" id="ARBA00022490"/>
    </source>
</evidence>
<dbReference type="Proteomes" id="UP000266118">
    <property type="component" value="Chromosome"/>
</dbReference>
<evidence type="ECO:0000313" key="8">
    <source>
        <dbReference type="Proteomes" id="UP000266118"/>
    </source>
</evidence>
<comment type="similarity">
    <text evidence="2">Belongs to the RecX family.</text>
</comment>
<organism evidence="7 8">
    <name type="scientific">Arachidicoccus soli</name>
    <dbReference type="NCBI Taxonomy" id="2341117"/>
    <lineage>
        <taxon>Bacteria</taxon>
        <taxon>Pseudomonadati</taxon>
        <taxon>Bacteroidota</taxon>
        <taxon>Chitinophagia</taxon>
        <taxon>Chitinophagales</taxon>
        <taxon>Chitinophagaceae</taxon>
        <taxon>Arachidicoccus</taxon>
    </lineage>
</organism>
<dbReference type="Gene3D" id="1.10.10.10">
    <property type="entry name" value="Winged helix-like DNA-binding domain superfamily/Winged helix DNA-binding domain"/>
    <property type="match status" value="2"/>
</dbReference>